<dbReference type="PANTHER" id="PTHR11528">
    <property type="entry name" value="HEAT SHOCK PROTEIN 90 FAMILY MEMBER"/>
    <property type="match status" value="1"/>
</dbReference>
<accession>A0A916JAD3</accession>
<evidence type="ECO:0000256" key="4">
    <source>
        <dbReference type="ARBA" id="ARBA00023186"/>
    </source>
</evidence>
<evidence type="ECO:0000256" key="2">
    <source>
        <dbReference type="ARBA" id="ARBA00022741"/>
    </source>
</evidence>
<dbReference type="InterPro" id="IPR001404">
    <property type="entry name" value="Hsp90_fam"/>
</dbReference>
<dbReference type="GO" id="GO:0140662">
    <property type="term" value="F:ATP-dependent protein folding chaperone"/>
    <property type="evidence" value="ECO:0007669"/>
    <property type="project" value="InterPro"/>
</dbReference>
<dbReference type="Gene3D" id="3.30.565.10">
    <property type="entry name" value="Histidine kinase-like ATPase, C-terminal domain"/>
    <property type="match status" value="1"/>
</dbReference>
<dbReference type="GO" id="GO:0005524">
    <property type="term" value="F:ATP binding"/>
    <property type="evidence" value="ECO:0007669"/>
    <property type="project" value="UniProtKB-KW"/>
</dbReference>
<dbReference type="InterPro" id="IPR036890">
    <property type="entry name" value="HATPase_C_sf"/>
</dbReference>
<evidence type="ECO:0000313" key="6">
    <source>
        <dbReference type="Proteomes" id="UP000680038"/>
    </source>
</evidence>
<comment type="similarity">
    <text evidence="1">Belongs to the heat shock protein 90 family.</text>
</comment>
<dbReference type="RefSeq" id="WP_215238455.1">
    <property type="nucleotide sequence ID" value="NZ_CAJRAF010000002.1"/>
</dbReference>
<dbReference type="SUPFAM" id="SSF55874">
    <property type="entry name" value="ATPase domain of HSP90 chaperone/DNA topoisomerase II/histidine kinase"/>
    <property type="match status" value="1"/>
</dbReference>
<dbReference type="GO" id="GO:0051082">
    <property type="term" value="F:unfolded protein binding"/>
    <property type="evidence" value="ECO:0007669"/>
    <property type="project" value="InterPro"/>
</dbReference>
<sequence>MANYQPGYNILDINLNNGTFDLYARKFVRSNGFSFQADVDSLPDGKTSGNIPKTEYYELAKNSTNKDSDLPNGYTADVDRIVTLLIGKSIYTNPYIFVRELIQNSVDACNRLREILFNVNPKIIVNINSLENFIEFTDHGDGMSKYILKNHFSVIGKSISQEFNDHTGHFNLISQFGIGFISTFIVAQRVCVTTKRLDDILINFEVTNVFKGFDYSSKIHTHLESESGTSIRVYLKQGNYAQNLLSHILTYCRHIDNMEVNLDGAKIELSNTWNTEGCFRVIEDINDRFVAKIGIGLDIRSIYTSNSGFIINAHGTNAFPFRFPGIIGGEVNFKPKAIDFDVSRNNIIDNEKSLAFRKHISSSARKLFRDVIESGNIELTERIMQYISYYIEYFEANNAKMTASYNDFYSKRELFDMFIKNSRFVFGHRSQNLNDIFLELSRLGLNRIYTITGRKFEEHEEIVIEYLRDNGNFVVDPPNFNIQFQDGGHNVNMLNVFHAIGGEYGFSITDVLSIKEHILHDMKKDKAQYDTKLVQHLSDIETKHSISIDIADFKNSLKPSIRYDTQFLLNESHESFKSLLTHLDTFLPETIDVYLLGLLGLQLS</sequence>
<gene>
    <name evidence="5" type="primary">htpG_1</name>
    <name evidence="5" type="ORF">DYBT9275_01743</name>
</gene>
<proteinExistence type="inferred from homology"/>
<comment type="caution">
    <text evidence="5">The sequence shown here is derived from an EMBL/GenBank/DDBJ whole genome shotgun (WGS) entry which is preliminary data.</text>
</comment>
<evidence type="ECO:0000256" key="3">
    <source>
        <dbReference type="ARBA" id="ARBA00022840"/>
    </source>
</evidence>
<keyword evidence="3" id="KW-0067">ATP-binding</keyword>
<dbReference type="EMBL" id="CAJRAF010000002">
    <property type="protein sequence ID" value="CAG4997316.1"/>
    <property type="molecule type" value="Genomic_DNA"/>
</dbReference>
<reference evidence="5" key="1">
    <citation type="submission" date="2021-04" db="EMBL/GenBank/DDBJ databases">
        <authorList>
            <person name="Rodrigo-Torres L."/>
            <person name="Arahal R. D."/>
            <person name="Lucena T."/>
        </authorList>
    </citation>
    <scope>NUCLEOTIDE SEQUENCE</scope>
    <source>
        <strain evidence="5">CECT 9275</strain>
    </source>
</reference>
<dbReference type="AlphaFoldDB" id="A0A916JAD3"/>
<keyword evidence="4" id="KW-0143">Chaperone</keyword>
<protein>
    <submittedName>
        <fullName evidence="5">Chaperone protein HtpG</fullName>
    </submittedName>
</protein>
<dbReference type="Pfam" id="PF13589">
    <property type="entry name" value="HATPase_c_3"/>
    <property type="match status" value="1"/>
</dbReference>
<dbReference type="Proteomes" id="UP000680038">
    <property type="component" value="Unassembled WGS sequence"/>
</dbReference>
<evidence type="ECO:0000256" key="1">
    <source>
        <dbReference type="ARBA" id="ARBA00008239"/>
    </source>
</evidence>
<keyword evidence="6" id="KW-1185">Reference proteome</keyword>
<keyword evidence="2" id="KW-0547">Nucleotide-binding</keyword>
<dbReference type="GO" id="GO:0016887">
    <property type="term" value="F:ATP hydrolysis activity"/>
    <property type="evidence" value="ECO:0007669"/>
    <property type="project" value="InterPro"/>
</dbReference>
<name>A0A916JAD3_9BACT</name>
<evidence type="ECO:0000313" key="5">
    <source>
        <dbReference type="EMBL" id="CAG4997316.1"/>
    </source>
</evidence>
<organism evidence="5 6">
    <name type="scientific">Dyadobacter helix</name>
    <dbReference type="NCBI Taxonomy" id="2822344"/>
    <lineage>
        <taxon>Bacteria</taxon>
        <taxon>Pseudomonadati</taxon>
        <taxon>Bacteroidota</taxon>
        <taxon>Cytophagia</taxon>
        <taxon>Cytophagales</taxon>
        <taxon>Spirosomataceae</taxon>
        <taxon>Dyadobacter</taxon>
    </lineage>
</organism>